<accession>A0ABY7NQV0</accession>
<reference evidence="1 2" key="1">
    <citation type="submission" date="2022-12" db="EMBL/GenBank/DDBJ databases">
        <title>Sphingomonas abieness sp. nov., an endophytic bacterium isolated from Abies koreana.</title>
        <authorList>
            <person name="Jiang L."/>
            <person name="Lee J."/>
        </authorList>
    </citation>
    <scope>NUCLEOTIDE SEQUENCE [LARGE SCALE GENOMIC DNA]</scope>
    <source>
        <strain evidence="2">PAMB 00755</strain>
    </source>
</reference>
<dbReference type="RefSeq" id="WP_270078551.1">
    <property type="nucleotide sequence ID" value="NZ_CP115174.1"/>
</dbReference>
<gene>
    <name evidence="1" type="ORF">PBT88_07380</name>
</gene>
<evidence type="ECO:0000313" key="1">
    <source>
        <dbReference type="EMBL" id="WBO23922.1"/>
    </source>
</evidence>
<organism evidence="1 2">
    <name type="scientific">Sphingomonas abietis</name>
    <dbReference type="NCBI Taxonomy" id="3012344"/>
    <lineage>
        <taxon>Bacteria</taxon>
        <taxon>Pseudomonadati</taxon>
        <taxon>Pseudomonadota</taxon>
        <taxon>Alphaproteobacteria</taxon>
        <taxon>Sphingomonadales</taxon>
        <taxon>Sphingomonadaceae</taxon>
        <taxon>Sphingomonas</taxon>
    </lineage>
</organism>
<keyword evidence="2" id="KW-1185">Reference proteome</keyword>
<name>A0ABY7NQV0_9SPHN</name>
<protein>
    <submittedName>
        <fullName evidence="1">Uncharacterized protein</fullName>
    </submittedName>
</protein>
<dbReference type="EMBL" id="CP115174">
    <property type="protein sequence ID" value="WBO23922.1"/>
    <property type="molecule type" value="Genomic_DNA"/>
</dbReference>
<proteinExistence type="predicted"/>
<sequence length="69" mass="7907">MTQAQSILAGAVLLAVVLSRDRFAEIWRSFSRYNEVRATNEKRLRDRGFCTICERRENVGTDGVCDDCH</sequence>
<evidence type="ECO:0000313" key="2">
    <source>
        <dbReference type="Proteomes" id="UP001210865"/>
    </source>
</evidence>
<dbReference type="Proteomes" id="UP001210865">
    <property type="component" value="Chromosome"/>
</dbReference>